<keyword evidence="2" id="KW-0378">Hydrolase</keyword>
<evidence type="ECO:0000313" key="2">
    <source>
        <dbReference type="EMBL" id="ARD97394.1"/>
    </source>
</evidence>
<dbReference type="InterPro" id="IPR041635">
    <property type="entry name" value="Type_ISP_LLaBIII_C"/>
</dbReference>
<gene>
    <name evidence="2" type="ORF">LL275_pA047</name>
</gene>
<keyword evidence="2" id="KW-0067">ATP-binding</keyword>
<dbReference type="EMBL" id="CP016699">
    <property type="protein sequence ID" value="ARD97394.1"/>
    <property type="molecule type" value="Genomic_DNA"/>
</dbReference>
<accession>A0A1V0NBU0</accession>
<evidence type="ECO:0000313" key="3">
    <source>
        <dbReference type="Proteomes" id="UP000192085"/>
    </source>
</evidence>
<geneLocation type="plasmid" evidence="3">
    <name>p275a</name>
</geneLocation>
<reference evidence="2 3" key="1">
    <citation type="journal article" date="2017" name="BMC Genomics">
        <title>Comparative and functional genomics of the Lactococcus lactis taxon; insights into evolution and niche adaptation.</title>
        <authorList>
            <person name="Kelleher P."/>
            <person name="Bottacini F."/>
            <person name="Mahony J."/>
            <person name="Kilcawley K.N."/>
            <person name="van Sinderen D."/>
        </authorList>
    </citation>
    <scope>NUCLEOTIDE SEQUENCE [LARGE SCALE GENOMIC DNA]</scope>
    <source>
        <strain evidence="2 3">275</strain>
        <plasmid evidence="3">p275a</plasmid>
    </source>
</reference>
<protein>
    <submittedName>
        <fullName evidence="2">DNA or RNA helicase of superfamily II</fullName>
    </submittedName>
</protein>
<dbReference type="GO" id="GO:0004386">
    <property type="term" value="F:helicase activity"/>
    <property type="evidence" value="ECO:0007669"/>
    <property type="project" value="UniProtKB-KW"/>
</dbReference>
<feature type="domain" description="Type ISP restriction-modification enzyme LLaBIII C-terminal specificity" evidence="1">
    <location>
        <begin position="7"/>
        <end position="62"/>
    </location>
</feature>
<evidence type="ECO:0000259" key="1">
    <source>
        <dbReference type="Pfam" id="PF18135"/>
    </source>
</evidence>
<sequence>MCLVYYNLSISDIPERAYEYVVNGKPAIEWIIDQYQVRKDKKSGIVDDPNEFSNNPKYIFNLLLSIINVSMQTIDLIESLPSLEIIE</sequence>
<dbReference type="Proteomes" id="UP000192085">
    <property type="component" value="Plasmid p275A"/>
</dbReference>
<dbReference type="AlphaFoldDB" id="A0A1V0NBU0"/>
<organism evidence="2 3">
    <name type="scientific">Lactococcus lactis subsp. lactis</name>
    <name type="common">Streptococcus lactis</name>
    <dbReference type="NCBI Taxonomy" id="1360"/>
    <lineage>
        <taxon>Bacteria</taxon>
        <taxon>Bacillati</taxon>
        <taxon>Bacillota</taxon>
        <taxon>Bacilli</taxon>
        <taxon>Lactobacillales</taxon>
        <taxon>Streptococcaceae</taxon>
        <taxon>Lactococcus</taxon>
    </lineage>
</organism>
<name>A0A1V0NBU0_LACLL</name>
<keyword evidence="2" id="KW-0614">Plasmid</keyword>
<dbReference type="Pfam" id="PF18135">
    <property type="entry name" value="Type_ISP_C"/>
    <property type="match status" value="1"/>
</dbReference>
<keyword evidence="2" id="KW-0547">Nucleotide-binding</keyword>
<proteinExistence type="predicted"/>
<keyword evidence="2" id="KW-0347">Helicase</keyword>